<reference evidence="7 8" key="1">
    <citation type="submission" date="2019-03" db="EMBL/GenBank/DDBJ databases">
        <title>Metabolic reconstructions from genomes of highly enriched 'Candidatus Accumulibacter' and 'Candidatus Competibacter' bioreactor populations.</title>
        <authorList>
            <person name="Annavajhala M.K."/>
            <person name="Welles L."/>
            <person name="Abbas B."/>
            <person name="Sorokin D."/>
            <person name="Park H."/>
            <person name="Van Loosdrecht M."/>
            <person name="Chandran K."/>
        </authorList>
    </citation>
    <scope>NUCLEOTIDE SEQUENCE [LARGE SCALE GENOMIC DNA]</scope>
    <source>
        <strain evidence="7 8">SBR_G</strain>
    </source>
</reference>
<keyword evidence="2 5" id="KW-0812">Transmembrane</keyword>
<evidence type="ECO:0000256" key="4">
    <source>
        <dbReference type="ARBA" id="ARBA00023136"/>
    </source>
</evidence>
<gene>
    <name evidence="7" type="ORF">E4P82_18320</name>
</gene>
<comment type="caution">
    <text evidence="7">The sequence shown here is derived from an EMBL/GenBank/DDBJ whole genome shotgun (WGS) entry which is preliminary data.</text>
</comment>
<feature type="transmembrane region" description="Helical" evidence="5">
    <location>
        <begin position="170"/>
        <end position="195"/>
    </location>
</feature>
<accession>A0ABX1TR37</accession>
<protein>
    <recommendedName>
        <fullName evidence="6">O-antigen ligase-related domain-containing protein</fullName>
    </recommendedName>
</protein>
<proteinExistence type="predicted"/>
<name>A0ABX1TR37_9GAMM</name>
<evidence type="ECO:0000256" key="3">
    <source>
        <dbReference type="ARBA" id="ARBA00022989"/>
    </source>
</evidence>
<evidence type="ECO:0000259" key="6">
    <source>
        <dbReference type="Pfam" id="PF04932"/>
    </source>
</evidence>
<sequence>MGPQGYFQNSGELAIQMVVFAPIATFFIIGIKSYLKIWQVRLLYLMPITAAMTVLGTSSRGGQLALMVQLILSILITKYRIRTLIVIGLVGAIGYQLLPQEQKVRFEEAGSDDTSVQRLLYWQHGWQMIKDHPFLGIGYFNFPPYYTLHHADDLVGMTVSRGKAELPHNIFIQVGTDTGFTGLAVFLALIAAGLLTMRKIGKEAAQYGDTFVASLTKGVNLALLGYVIAGQFVTVAYYPFLWIHLVFVTAIHTFWHREKNRIVEEVAIKKQCAKKAVFHQPLPFKDNLKWSSSTRITQKPRY</sequence>
<dbReference type="PANTHER" id="PTHR37422:SF13">
    <property type="entry name" value="LIPOPOLYSACCHARIDE BIOSYNTHESIS PROTEIN PA4999-RELATED"/>
    <property type="match status" value="1"/>
</dbReference>
<evidence type="ECO:0000256" key="5">
    <source>
        <dbReference type="SAM" id="Phobius"/>
    </source>
</evidence>
<feature type="domain" description="O-antigen ligase-related" evidence="6">
    <location>
        <begin position="48"/>
        <end position="187"/>
    </location>
</feature>
<feature type="transmembrane region" description="Helical" evidence="5">
    <location>
        <begin position="12"/>
        <end position="31"/>
    </location>
</feature>
<feature type="transmembrane region" description="Helical" evidence="5">
    <location>
        <begin position="79"/>
        <end position="98"/>
    </location>
</feature>
<keyword evidence="4 5" id="KW-0472">Membrane</keyword>
<dbReference type="PANTHER" id="PTHR37422">
    <property type="entry name" value="TEICHURONIC ACID BIOSYNTHESIS PROTEIN TUAE"/>
    <property type="match status" value="1"/>
</dbReference>
<comment type="subcellular location">
    <subcellularLocation>
        <location evidence="1">Membrane</location>
        <topology evidence="1">Multi-pass membrane protein</topology>
    </subcellularLocation>
</comment>
<feature type="transmembrane region" description="Helical" evidence="5">
    <location>
        <begin position="37"/>
        <end position="58"/>
    </location>
</feature>
<dbReference type="EMBL" id="SPMZ01000071">
    <property type="protein sequence ID" value="NMQ20974.1"/>
    <property type="molecule type" value="Genomic_DNA"/>
</dbReference>
<dbReference type="InterPro" id="IPR007016">
    <property type="entry name" value="O-antigen_ligase-rel_domated"/>
</dbReference>
<evidence type="ECO:0000256" key="2">
    <source>
        <dbReference type="ARBA" id="ARBA00022692"/>
    </source>
</evidence>
<evidence type="ECO:0000313" key="8">
    <source>
        <dbReference type="Proteomes" id="UP000760480"/>
    </source>
</evidence>
<evidence type="ECO:0000256" key="1">
    <source>
        <dbReference type="ARBA" id="ARBA00004141"/>
    </source>
</evidence>
<dbReference type="RefSeq" id="WP_169250245.1">
    <property type="nucleotide sequence ID" value="NZ_SPMZ01000071.1"/>
</dbReference>
<dbReference type="InterPro" id="IPR051533">
    <property type="entry name" value="WaaL-like"/>
</dbReference>
<evidence type="ECO:0000313" key="7">
    <source>
        <dbReference type="EMBL" id="NMQ20974.1"/>
    </source>
</evidence>
<keyword evidence="3 5" id="KW-1133">Transmembrane helix</keyword>
<organism evidence="7 8">
    <name type="scientific">Candidatus Competibacter phosphatis</name>
    <dbReference type="NCBI Taxonomy" id="221280"/>
    <lineage>
        <taxon>Bacteria</taxon>
        <taxon>Pseudomonadati</taxon>
        <taxon>Pseudomonadota</taxon>
        <taxon>Gammaproteobacteria</taxon>
        <taxon>Candidatus Competibacteraceae</taxon>
        <taxon>Candidatus Competibacter</taxon>
    </lineage>
</organism>
<dbReference type="Proteomes" id="UP000760480">
    <property type="component" value="Unassembled WGS sequence"/>
</dbReference>
<dbReference type="Pfam" id="PF04932">
    <property type="entry name" value="Wzy_C"/>
    <property type="match status" value="1"/>
</dbReference>
<keyword evidence="8" id="KW-1185">Reference proteome</keyword>